<accession>Q85QQ6</accession>
<dbReference type="PANTHER" id="PTHR43507:SF20">
    <property type="entry name" value="NADH-UBIQUINONE OXIDOREDUCTASE CHAIN 4"/>
    <property type="match status" value="1"/>
</dbReference>
<comment type="subcellular location">
    <subcellularLocation>
        <location evidence="2 17">Mitochondrion membrane</location>
        <topology evidence="2 17">Multi-pass membrane protein</topology>
    </subcellularLocation>
</comment>
<organism evidence="20">
    <name type="scientific">Gomphiocephalus hodgsoni</name>
    <name type="common">Antarctic springtail</name>
    <dbReference type="NCBI Taxonomy" id="221270"/>
    <lineage>
        <taxon>Eukaryota</taxon>
        <taxon>Metazoa</taxon>
        <taxon>Ecdysozoa</taxon>
        <taxon>Arthropoda</taxon>
        <taxon>Hexapoda</taxon>
        <taxon>Collembola</taxon>
        <taxon>Poduromorpha</taxon>
        <taxon>Poduroidea</taxon>
        <taxon>Hypogastruridae</taxon>
        <taxon>Gomphiocephalus</taxon>
    </lineage>
</organism>
<dbReference type="InterPro" id="IPR003918">
    <property type="entry name" value="NADH_UbQ_OxRdtase"/>
</dbReference>
<keyword evidence="6 17" id="KW-0813">Transport</keyword>
<keyword evidence="7 17" id="KW-0679">Respiratory chain</keyword>
<dbReference type="GO" id="GO:0042773">
    <property type="term" value="P:ATP synthesis coupled electron transport"/>
    <property type="evidence" value="ECO:0007669"/>
    <property type="project" value="InterPro"/>
</dbReference>
<evidence type="ECO:0000256" key="7">
    <source>
        <dbReference type="ARBA" id="ARBA00022660"/>
    </source>
</evidence>
<evidence type="ECO:0000256" key="6">
    <source>
        <dbReference type="ARBA" id="ARBA00022448"/>
    </source>
</evidence>
<evidence type="ECO:0000256" key="16">
    <source>
        <dbReference type="ARBA" id="ARBA00049551"/>
    </source>
</evidence>
<evidence type="ECO:0000256" key="9">
    <source>
        <dbReference type="ARBA" id="ARBA00022967"/>
    </source>
</evidence>
<dbReference type="EC" id="7.1.1.2" evidence="4 17"/>
<evidence type="ECO:0000256" key="5">
    <source>
        <dbReference type="ARBA" id="ARBA00021006"/>
    </source>
</evidence>
<keyword evidence="15 17" id="KW-0472">Membrane</keyword>
<feature type="transmembrane region" description="Helical" evidence="17">
    <location>
        <begin position="183"/>
        <end position="201"/>
    </location>
</feature>
<dbReference type="GO" id="GO:0031966">
    <property type="term" value="C:mitochondrial membrane"/>
    <property type="evidence" value="ECO:0007669"/>
    <property type="project" value="UniProtKB-SubCell"/>
</dbReference>
<evidence type="ECO:0000256" key="17">
    <source>
        <dbReference type="RuleBase" id="RU003297"/>
    </source>
</evidence>
<feature type="transmembrane region" description="Helical" evidence="17">
    <location>
        <begin position="311"/>
        <end position="330"/>
    </location>
</feature>
<sequence length="454" mass="51046">MMKLIFPIIFLGVMSFSKLMSVWHVCLFLPFMCLLSLSMMPLIELLKIVSVWVLVDSLSLSLVFLSLLLLILMILSSGSVVKNNYYSGVYNLMMLMLIFMLLGSFFVSNYLLFYIFFEASLIPTLIIIMGWGYQPERLQAGVYFVLYTLFASLPLLLGLFYMYSFNGSLDMSLINSVMKSNIMNSWGGLILFLCLIFAFLVKMPMFLVHLWLPKAHVEAPVAGSMILAGVLLKLGGYGLCRVLSKFFYWSMKVGPLFIGLSIAGMVFVGVTCCRLNDLKALVAYSSVAHMGLTMAGIFCCFVWGLNGGLMMMVSHGLGSSGLFCMVNIFYERFSSRSMFMNKGILTIMPLFSLMLFLLCCSNISAPPTINLLSEISLMLSLLTYDKIMMLLFPLGSFLGAVFTFFLFSNSQHGKIYGILQNFNLGMFSEFHVLMLHILPINLMILNSNIFLIWI</sequence>
<feature type="transmembrane region" description="Helical" evidence="17">
    <location>
        <begin position="287"/>
        <end position="305"/>
    </location>
</feature>
<dbReference type="EMBL" id="AY191995">
    <property type="protein sequence ID" value="AAO43666.1"/>
    <property type="molecule type" value="Genomic_DNA"/>
</dbReference>
<dbReference type="InterPro" id="IPR001750">
    <property type="entry name" value="ND/Mrp_TM"/>
</dbReference>
<keyword evidence="13 17" id="KW-0830">Ubiquinone</keyword>
<feature type="transmembrane region" description="Helical" evidence="17">
    <location>
        <begin position="49"/>
        <end position="76"/>
    </location>
</feature>
<evidence type="ECO:0000256" key="8">
    <source>
        <dbReference type="ARBA" id="ARBA00022692"/>
    </source>
</evidence>
<feature type="domain" description="NADH:ubiquinone oxidoreductase chain 4 N-terminal" evidence="19">
    <location>
        <begin position="1"/>
        <end position="102"/>
    </location>
</feature>
<dbReference type="Pfam" id="PF00361">
    <property type="entry name" value="Proton_antipo_M"/>
    <property type="match status" value="1"/>
</dbReference>
<evidence type="ECO:0000256" key="3">
    <source>
        <dbReference type="ARBA" id="ARBA00009025"/>
    </source>
</evidence>
<keyword evidence="11 17" id="KW-1133">Transmembrane helix</keyword>
<dbReference type="GO" id="GO:0003954">
    <property type="term" value="F:NADH dehydrogenase activity"/>
    <property type="evidence" value="ECO:0007669"/>
    <property type="project" value="TreeGrafter"/>
</dbReference>
<dbReference type="GO" id="GO:0048039">
    <property type="term" value="F:ubiquinone binding"/>
    <property type="evidence" value="ECO:0007669"/>
    <property type="project" value="TreeGrafter"/>
</dbReference>
<evidence type="ECO:0000259" key="18">
    <source>
        <dbReference type="Pfam" id="PF00361"/>
    </source>
</evidence>
<dbReference type="Pfam" id="PF01059">
    <property type="entry name" value="Oxidored_q5_N"/>
    <property type="match status" value="1"/>
</dbReference>
<keyword evidence="10 17" id="KW-0249">Electron transport</keyword>
<feature type="transmembrane region" description="Helical" evidence="17">
    <location>
        <begin position="430"/>
        <end position="453"/>
    </location>
</feature>
<dbReference type="PANTHER" id="PTHR43507">
    <property type="entry name" value="NADH-UBIQUINONE OXIDOREDUCTASE CHAIN 4"/>
    <property type="match status" value="1"/>
</dbReference>
<evidence type="ECO:0000256" key="14">
    <source>
        <dbReference type="ARBA" id="ARBA00023128"/>
    </source>
</evidence>
<evidence type="ECO:0000259" key="19">
    <source>
        <dbReference type="Pfam" id="PF01059"/>
    </source>
</evidence>
<keyword evidence="9" id="KW-1278">Translocase</keyword>
<geneLocation type="mitochondrion" evidence="20"/>
<keyword evidence="14 17" id="KW-0496">Mitochondrion</keyword>
<evidence type="ECO:0000256" key="13">
    <source>
        <dbReference type="ARBA" id="ARBA00023075"/>
    </source>
</evidence>
<comment type="similarity">
    <text evidence="3 17">Belongs to the complex I subunit 4 family.</text>
</comment>
<evidence type="ECO:0000256" key="4">
    <source>
        <dbReference type="ARBA" id="ARBA00012944"/>
    </source>
</evidence>
<feature type="transmembrane region" description="Helical" evidence="17">
    <location>
        <begin position="88"/>
        <end position="107"/>
    </location>
</feature>
<keyword evidence="12 17" id="KW-0520">NAD</keyword>
<evidence type="ECO:0000256" key="11">
    <source>
        <dbReference type="ARBA" id="ARBA00022989"/>
    </source>
</evidence>
<comment type="function">
    <text evidence="1">Core subunit of the mitochondrial membrane respiratory chain NADH dehydrogenase (Complex I) that is believed to belong to the minimal assembly required for catalysis. Complex I functions in the transfer of electrons from NADH to the respiratory chain. The immediate electron acceptor for the enzyme is believed to be ubiquinone.</text>
</comment>
<keyword evidence="8 17" id="KW-0812">Transmembrane</keyword>
<feature type="domain" description="NADH:quinone oxidoreductase/Mrp antiporter transmembrane" evidence="18">
    <location>
        <begin position="109"/>
        <end position="398"/>
    </location>
</feature>
<dbReference type="GO" id="GO:0015990">
    <property type="term" value="P:electron transport coupled proton transport"/>
    <property type="evidence" value="ECO:0007669"/>
    <property type="project" value="TreeGrafter"/>
</dbReference>
<feature type="transmembrane region" description="Helical" evidence="17">
    <location>
        <begin position="342"/>
        <end position="367"/>
    </location>
</feature>
<evidence type="ECO:0000256" key="1">
    <source>
        <dbReference type="ARBA" id="ARBA00003257"/>
    </source>
</evidence>
<name>Q85QQ6_GOMHO</name>
<feature type="transmembrane region" description="Helical" evidence="17">
    <location>
        <begin position="140"/>
        <end position="163"/>
    </location>
</feature>
<proteinExistence type="inferred from homology"/>
<comment type="function">
    <text evidence="17">Core subunit of the mitochondrial membrane respiratory chain NADH dehydrogenase (Complex I) which catalyzes electron transfer from NADH through the respiratory chain, using ubiquinone as an electron acceptor. Essential for the catalytic activity and assembly of complex I.</text>
</comment>
<feature type="transmembrane region" description="Helical" evidence="17">
    <location>
        <begin position="21"/>
        <end position="43"/>
    </location>
</feature>
<protein>
    <recommendedName>
        <fullName evidence="5 17">NADH-ubiquinone oxidoreductase chain 4</fullName>
        <ecNumber evidence="4 17">7.1.1.2</ecNumber>
    </recommendedName>
</protein>
<dbReference type="AlphaFoldDB" id="Q85QQ6"/>
<dbReference type="PRINTS" id="PR01437">
    <property type="entry name" value="NUOXDRDTASE4"/>
</dbReference>
<feature type="transmembrane region" description="Helical" evidence="17">
    <location>
        <begin position="387"/>
        <end position="409"/>
    </location>
</feature>
<comment type="catalytic activity">
    <reaction evidence="16 17">
        <text>a ubiquinone + NADH + 5 H(+)(in) = a ubiquinol + NAD(+) + 4 H(+)(out)</text>
        <dbReference type="Rhea" id="RHEA:29091"/>
        <dbReference type="Rhea" id="RHEA-COMP:9565"/>
        <dbReference type="Rhea" id="RHEA-COMP:9566"/>
        <dbReference type="ChEBI" id="CHEBI:15378"/>
        <dbReference type="ChEBI" id="CHEBI:16389"/>
        <dbReference type="ChEBI" id="CHEBI:17976"/>
        <dbReference type="ChEBI" id="CHEBI:57540"/>
        <dbReference type="ChEBI" id="CHEBI:57945"/>
        <dbReference type="EC" id="7.1.1.2"/>
    </reaction>
</comment>
<dbReference type="RefSeq" id="NP_976160.1">
    <property type="nucleotide sequence ID" value="NC_005438.1"/>
</dbReference>
<evidence type="ECO:0000256" key="15">
    <source>
        <dbReference type="ARBA" id="ARBA00023136"/>
    </source>
</evidence>
<dbReference type="GO" id="GO:0008137">
    <property type="term" value="F:NADH dehydrogenase (ubiquinone) activity"/>
    <property type="evidence" value="ECO:0007669"/>
    <property type="project" value="UniProtKB-UniRule"/>
</dbReference>
<dbReference type="GeneID" id="2746445"/>
<feature type="transmembrane region" description="Helical" evidence="17">
    <location>
        <begin position="221"/>
        <end position="244"/>
    </location>
</feature>
<feature type="transmembrane region" description="Helical" evidence="17">
    <location>
        <begin position="256"/>
        <end position="275"/>
    </location>
</feature>
<evidence type="ECO:0000256" key="2">
    <source>
        <dbReference type="ARBA" id="ARBA00004225"/>
    </source>
</evidence>
<dbReference type="InterPro" id="IPR000260">
    <property type="entry name" value="NADH4_N"/>
</dbReference>
<reference evidence="20" key="1">
    <citation type="journal article" date="2003" name="Science">
        <title>Hexapod origins: monophyletic or paraphyletic?</title>
        <authorList>
            <person name="Nardi F."/>
            <person name="Spinsanti G."/>
            <person name="Boore J.L."/>
            <person name="Carapelli A."/>
            <person name="Dallai R."/>
            <person name="Frati F."/>
        </authorList>
    </citation>
    <scope>NUCLEOTIDE SEQUENCE</scope>
</reference>
<evidence type="ECO:0000256" key="10">
    <source>
        <dbReference type="ARBA" id="ARBA00022982"/>
    </source>
</evidence>
<evidence type="ECO:0000313" key="20">
    <source>
        <dbReference type="EMBL" id="AAO43666.1"/>
    </source>
</evidence>
<dbReference type="CTD" id="4538"/>
<feature type="transmembrane region" description="Helical" evidence="17">
    <location>
        <begin position="113"/>
        <end position="133"/>
    </location>
</feature>
<evidence type="ECO:0000256" key="12">
    <source>
        <dbReference type="ARBA" id="ARBA00023027"/>
    </source>
</evidence>